<accession>A0A183GAI7</accession>
<evidence type="ECO:0000313" key="3">
    <source>
        <dbReference type="Proteomes" id="UP000050761"/>
    </source>
</evidence>
<proteinExistence type="predicted"/>
<evidence type="ECO:0000313" key="2">
    <source>
        <dbReference type="EMBL" id="VDP13796.1"/>
    </source>
</evidence>
<dbReference type="AlphaFoldDB" id="A0A183GAI7"/>
<organism evidence="3 4">
    <name type="scientific">Heligmosomoides polygyrus</name>
    <name type="common">Parasitic roundworm</name>
    <dbReference type="NCBI Taxonomy" id="6339"/>
    <lineage>
        <taxon>Eukaryota</taxon>
        <taxon>Metazoa</taxon>
        <taxon>Ecdysozoa</taxon>
        <taxon>Nematoda</taxon>
        <taxon>Chromadorea</taxon>
        <taxon>Rhabditida</taxon>
        <taxon>Rhabditina</taxon>
        <taxon>Rhabditomorpha</taxon>
        <taxon>Strongyloidea</taxon>
        <taxon>Heligmosomidae</taxon>
        <taxon>Heligmosomoides</taxon>
    </lineage>
</organism>
<reference evidence="2 3" key="1">
    <citation type="submission" date="2018-11" db="EMBL/GenBank/DDBJ databases">
        <authorList>
            <consortium name="Pathogen Informatics"/>
        </authorList>
    </citation>
    <scope>NUCLEOTIDE SEQUENCE [LARGE SCALE GENOMIC DNA]</scope>
</reference>
<accession>A0A3P8F2A0</accession>
<dbReference type="WBParaSite" id="HPBE_0001903601-mRNA-1">
    <property type="protein sequence ID" value="HPBE_0001903601-mRNA-1"/>
    <property type="gene ID" value="HPBE_0001903601"/>
</dbReference>
<sequence>MLANRPVCQWSKPVSARAPDRQGAPGILGDPGKQGSKGPLGLPGIIPPLAITEGTSKYKVCVPGPVVPPGQPTARTAGWT</sequence>
<protein>
    <submittedName>
        <fullName evidence="4">Collagen IV NC1 domain-containing protein</fullName>
    </submittedName>
</protein>
<evidence type="ECO:0000256" key="1">
    <source>
        <dbReference type="SAM" id="MobiDB-lite"/>
    </source>
</evidence>
<gene>
    <name evidence="2" type="ORF">HPBE_LOCUS19035</name>
</gene>
<feature type="region of interest" description="Disordered" evidence="1">
    <location>
        <begin position="1"/>
        <end position="42"/>
    </location>
</feature>
<dbReference type="Proteomes" id="UP000050761">
    <property type="component" value="Unassembled WGS sequence"/>
</dbReference>
<evidence type="ECO:0000313" key="4">
    <source>
        <dbReference type="WBParaSite" id="HPBE_0001903601-mRNA-1"/>
    </source>
</evidence>
<reference evidence="4" key="2">
    <citation type="submission" date="2019-09" db="UniProtKB">
        <authorList>
            <consortium name="WormBaseParasite"/>
        </authorList>
    </citation>
    <scope>IDENTIFICATION</scope>
</reference>
<keyword evidence="3" id="KW-1185">Reference proteome</keyword>
<dbReference type="EMBL" id="UZAH01031085">
    <property type="protein sequence ID" value="VDP13796.1"/>
    <property type="molecule type" value="Genomic_DNA"/>
</dbReference>
<name>A0A183GAI7_HELPZ</name>